<reference evidence="5" key="1">
    <citation type="submission" date="2024-02" db="UniProtKB">
        <authorList>
            <consortium name="WormBaseParasite"/>
        </authorList>
    </citation>
    <scope>IDENTIFICATION</scope>
</reference>
<name>A0AAF3FK62_9BILA</name>
<dbReference type="InterPro" id="IPR002048">
    <property type="entry name" value="EF_hand_dom"/>
</dbReference>
<organism evidence="4 5">
    <name type="scientific">Mesorhabditis belari</name>
    <dbReference type="NCBI Taxonomy" id="2138241"/>
    <lineage>
        <taxon>Eukaryota</taxon>
        <taxon>Metazoa</taxon>
        <taxon>Ecdysozoa</taxon>
        <taxon>Nematoda</taxon>
        <taxon>Chromadorea</taxon>
        <taxon>Rhabditida</taxon>
        <taxon>Rhabditina</taxon>
        <taxon>Rhabditomorpha</taxon>
        <taxon>Rhabditoidea</taxon>
        <taxon>Rhabditidae</taxon>
        <taxon>Mesorhabditinae</taxon>
        <taxon>Mesorhabditis</taxon>
    </lineage>
</organism>
<dbReference type="CDD" id="cd00051">
    <property type="entry name" value="EFh"/>
    <property type="match status" value="1"/>
</dbReference>
<dbReference type="InterPro" id="IPR018247">
    <property type="entry name" value="EF_Hand_1_Ca_BS"/>
</dbReference>
<feature type="domain" description="EF-hand" evidence="3">
    <location>
        <begin position="40"/>
        <end position="72"/>
    </location>
</feature>
<dbReference type="Pfam" id="PF13499">
    <property type="entry name" value="EF-hand_7"/>
    <property type="match status" value="1"/>
</dbReference>
<dbReference type="WBParaSite" id="MBELARI_LOCUS7265">
    <property type="protein sequence ID" value="MBELARI_LOCUS7265"/>
    <property type="gene ID" value="MBELARI_LOCUS7265"/>
</dbReference>
<dbReference type="Proteomes" id="UP000887575">
    <property type="component" value="Unassembled WGS sequence"/>
</dbReference>
<protein>
    <submittedName>
        <fullName evidence="5">EF-hand domain-containing protein</fullName>
    </submittedName>
</protein>
<keyword evidence="4" id="KW-1185">Reference proteome</keyword>
<dbReference type="PROSITE" id="PS50222">
    <property type="entry name" value="EF_HAND_2"/>
    <property type="match status" value="2"/>
</dbReference>
<feature type="domain" description="EF-hand" evidence="3">
    <location>
        <begin position="3"/>
        <end position="38"/>
    </location>
</feature>
<proteinExistence type="predicted"/>
<evidence type="ECO:0000313" key="4">
    <source>
        <dbReference type="Proteomes" id="UP000887575"/>
    </source>
</evidence>
<dbReference type="GO" id="GO:0005509">
    <property type="term" value="F:calcium ion binding"/>
    <property type="evidence" value="ECO:0007669"/>
    <property type="project" value="InterPro"/>
</dbReference>
<dbReference type="SMART" id="SM00054">
    <property type="entry name" value="EFh"/>
    <property type="match status" value="2"/>
</dbReference>
<evidence type="ECO:0000256" key="2">
    <source>
        <dbReference type="ARBA" id="ARBA00022837"/>
    </source>
</evidence>
<dbReference type="AlphaFoldDB" id="A0AAF3FK62"/>
<dbReference type="InterPro" id="IPR011992">
    <property type="entry name" value="EF-hand-dom_pair"/>
</dbReference>
<evidence type="ECO:0000313" key="5">
    <source>
        <dbReference type="WBParaSite" id="MBELARI_LOCUS7265"/>
    </source>
</evidence>
<dbReference type="Gene3D" id="1.10.238.10">
    <property type="entry name" value="EF-hand"/>
    <property type="match status" value="1"/>
</dbReference>
<dbReference type="FunFam" id="1.10.238.10:FF:000003">
    <property type="entry name" value="Calmodulin A"/>
    <property type="match status" value="1"/>
</dbReference>
<keyword evidence="1" id="KW-0677">Repeat</keyword>
<dbReference type="PANTHER" id="PTHR23050">
    <property type="entry name" value="CALCIUM BINDING PROTEIN"/>
    <property type="match status" value="1"/>
</dbReference>
<accession>A0AAF3FK62</accession>
<dbReference type="InterPro" id="IPR050145">
    <property type="entry name" value="Centrin_CML-like"/>
</dbReference>
<dbReference type="PROSITE" id="PS00018">
    <property type="entry name" value="EF_HAND_1"/>
    <property type="match status" value="2"/>
</dbReference>
<sequence length="72" mass="8508">MFGDNDNIRQEFLSFDRDRTGYITKNELRQAMQSVYGEQLSDRQINAMIDEVDGNDDDMVNYEEFVMLMSNK</sequence>
<keyword evidence="2" id="KW-0106">Calcium</keyword>
<dbReference type="SUPFAM" id="SSF47473">
    <property type="entry name" value="EF-hand"/>
    <property type="match status" value="1"/>
</dbReference>
<evidence type="ECO:0000259" key="3">
    <source>
        <dbReference type="PROSITE" id="PS50222"/>
    </source>
</evidence>
<evidence type="ECO:0000256" key="1">
    <source>
        <dbReference type="ARBA" id="ARBA00022737"/>
    </source>
</evidence>